<dbReference type="InterPro" id="IPR028163">
    <property type="entry name" value="HAUS_6_N"/>
</dbReference>
<keyword evidence="5" id="KW-1185">Reference proteome</keyword>
<feature type="compositionally biased region" description="Basic and acidic residues" evidence="2">
    <location>
        <begin position="706"/>
        <end position="715"/>
    </location>
</feature>
<dbReference type="Proteomes" id="UP000275078">
    <property type="component" value="Unassembled WGS sequence"/>
</dbReference>
<dbReference type="PANTHER" id="PTHR16151">
    <property type="entry name" value="HAUS AUGMIN-LIKE COMPLEX SUBUNIT 6"/>
    <property type="match status" value="1"/>
</dbReference>
<evidence type="ECO:0000313" key="5">
    <source>
        <dbReference type="Proteomes" id="UP000275078"/>
    </source>
</evidence>
<feature type="compositionally biased region" description="Low complexity" evidence="2">
    <location>
        <begin position="469"/>
        <end position="479"/>
    </location>
</feature>
<evidence type="ECO:0000256" key="2">
    <source>
        <dbReference type="SAM" id="MobiDB-lite"/>
    </source>
</evidence>
<feature type="compositionally biased region" description="Polar residues" evidence="2">
    <location>
        <begin position="568"/>
        <end position="583"/>
    </location>
</feature>
<feature type="compositionally biased region" description="Basic and acidic residues" evidence="2">
    <location>
        <begin position="738"/>
        <end position="749"/>
    </location>
</feature>
<dbReference type="GO" id="GO:1990498">
    <property type="term" value="C:mitotic spindle microtubule"/>
    <property type="evidence" value="ECO:0007669"/>
    <property type="project" value="TreeGrafter"/>
</dbReference>
<dbReference type="AlphaFoldDB" id="A0A3N4INV7"/>
<protein>
    <recommendedName>
        <fullName evidence="3">HAUS augmin-like complex subunit 6 N-terminal domain-containing protein</fullName>
    </recommendedName>
</protein>
<name>A0A3N4INV7_ASCIM</name>
<dbReference type="EMBL" id="ML119646">
    <property type="protein sequence ID" value="RPA87416.1"/>
    <property type="molecule type" value="Genomic_DNA"/>
</dbReference>
<feature type="region of interest" description="Disordered" evidence="2">
    <location>
        <begin position="1"/>
        <end position="36"/>
    </location>
</feature>
<feature type="domain" description="HAUS augmin-like complex subunit 6 N-terminal" evidence="3">
    <location>
        <begin position="73"/>
        <end position="261"/>
    </location>
</feature>
<feature type="region of interest" description="Disordered" evidence="2">
    <location>
        <begin position="464"/>
        <end position="556"/>
    </location>
</feature>
<feature type="region of interest" description="Disordered" evidence="2">
    <location>
        <begin position="651"/>
        <end position="685"/>
    </location>
</feature>
<dbReference type="GO" id="GO:0008017">
    <property type="term" value="F:microtubule binding"/>
    <property type="evidence" value="ECO:0007669"/>
    <property type="project" value="TreeGrafter"/>
</dbReference>
<dbReference type="GO" id="GO:0070652">
    <property type="term" value="C:HAUS complex"/>
    <property type="evidence" value="ECO:0007669"/>
    <property type="project" value="InterPro"/>
</dbReference>
<feature type="region of interest" description="Disordered" evidence="2">
    <location>
        <begin position="568"/>
        <end position="626"/>
    </location>
</feature>
<dbReference type="InterPro" id="IPR026797">
    <property type="entry name" value="HAUS_6"/>
</dbReference>
<dbReference type="PANTHER" id="PTHR16151:SF2">
    <property type="entry name" value="HAUS AUGMIN-LIKE COMPLEX SUBUNIT 6"/>
    <property type="match status" value="1"/>
</dbReference>
<feature type="region of interest" description="Disordered" evidence="2">
    <location>
        <begin position="706"/>
        <end position="810"/>
    </location>
</feature>
<feature type="compositionally biased region" description="Polar residues" evidence="2">
    <location>
        <begin position="662"/>
        <end position="676"/>
    </location>
</feature>
<dbReference type="GO" id="GO:0051225">
    <property type="term" value="P:spindle assembly"/>
    <property type="evidence" value="ECO:0007669"/>
    <property type="project" value="InterPro"/>
</dbReference>
<feature type="region of interest" description="Disordered" evidence="2">
    <location>
        <begin position="404"/>
        <end position="425"/>
    </location>
</feature>
<sequence>MATVSERPPPAAASQLHHQPKVPTQATNHLPPPTGLSSLQPPSALSLVVSLLHLLDYQASKYHLPVSAKLFASGKDKVKIFEHVAFFLLDTYNHDEATEKFASLWPAYEPLQSKELRNAIFKWLSDLKRLNVLHTSLLRRSTLDDCHGERYEELLLALAAMVVKDQVDKGRFGDAVKHCAAYQEVCKARGSRTRMALLAFAYTVSLDGKLEKRRELKERYEGLEGVLRERDAEMMGAEAEMGEMPEDGELWRRREVENKWRRNWLGDERILEALVKNGRGDEGDRLFEVGFEKAIKRRGRVGAAAGGIAWEINKGLEQQEKRLQILRGVLEQFKGEGDLKGRERDRQSKRLSAIMLQEKAKGLGIQFDKHQKIKIGSQSGASLKNFENPFSDLLDSLRADLAHLRPQSDQPSYPKEEEEPLRRPVELSESAAKLTELSLSPLKSDATYRAETLLGNKRIDRRRWDPQETFTNPNTTSTRTLDDVPSLQPTTREPRLPQPPAFLRNESAETQSTVSSTSSRSRPYSARSLNKSPYLEPSTPPSQRSRPDYKPSPKDIWEEKRRISSAYKSSNNLHDTFTSTSTDDPLLAAATRPQRIPPRRPARTPPPPRHRTSDSENESLSEVETPYIPRRRRLLIPTVTATTVTATTVPLASPFPTRKDSNPSTRFSLHISSPHRSSPDSDTEMTDSLLLADHVLAALKRDRNLDSAVKKEREPSPGTDADGDWEMSSDFGGSEGEGTPRRGGGRDGMQRGGGGFRTPSPQRMRAPTPKEQLLMSEDPSRVFRSRPKVANSPVFGSPVKGWGEVPEEMI</sequence>
<organism evidence="4 5">
    <name type="scientific">Ascobolus immersus RN42</name>
    <dbReference type="NCBI Taxonomy" id="1160509"/>
    <lineage>
        <taxon>Eukaryota</taxon>
        <taxon>Fungi</taxon>
        <taxon>Dikarya</taxon>
        <taxon>Ascomycota</taxon>
        <taxon>Pezizomycotina</taxon>
        <taxon>Pezizomycetes</taxon>
        <taxon>Pezizales</taxon>
        <taxon>Ascobolaceae</taxon>
        <taxon>Ascobolus</taxon>
    </lineage>
</organism>
<accession>A0A3N4INV7</accession>
<dbReference type="Pfam" id="PF14661">
    <property type="entry name" value="HAUS6_N"/>
    <property type="match status" value="1"/>
</dbReference>
<feature type="compositionally biased region" description="Basic and acidic residues" evidence="2">
    <location>
        <begin position="545"/>
        <end position="556"/>
    </location>
</feature>
<proteinExistence type="predicted"/>
<feature type="coiled-coil region" evidence="1">
    <location>
        <begin position="206"/>
        <end position="233"/>
    </location>
</feature>
<keyword evidence="1" id="KW-0175">Coiled coil</keyword>
<gene>
    <name evidence="4" type="ORF">BJ508DRAFT_59555</name>
</gene>
<feature type="compositionally biased region" description="Low complexity" evidence="2">
    <location>
        <begin position="508"/>
        <end position="528"/>
    </location>
</feature>
<dbReference type="STRING" id="1160509.A0A3N4INV7"/>
<evidence type="ECO:0000256" key="1">
    <source>
        <dbReference type="SAM" id="Coils"/>
    </source>
</evidence>
<reference evidence="4 5" key="1">
    <citation type="journal article" date="2018" name="Nat. Ecol. Evol.">
        <title>Pezizomycetes genomes reveal the molecular basis of ectomycorrhizal truffle lifestyle.</title>
        <authorList>
            <person name="Murat C."/>
            <person name="Payen T."/>
            <person name="Noel B."/>
            <person name="Kuo A."/>
            <person name="Morin E."/>
            <person name="Chen J."/>
            <person name="Kohler A."/>
            <person name="Krizsan K."/>
            <person name="Balestrini R."/>
            <person name="Da Silva C."/>
            <person name="Montanini B."/>
            <person name="Hainaut M."/>
            <person name="Levati E."/>
            <person name="Barry K.W."/>
            <person name="Belfiori B."/>
            <person name="Cichocki N."/>
            <person name="Clum A."/>
            <person name="Dockter R.B."/>
            <person name="Fauchery L."/>
            <person name="Guy J."/>
            <person name="Iotti M."/>
            <person name="Le Tacon F."/>
            <person name="Lindquist E.A."/>
            <person name="Lipzen A."/>
            <person name="Malagnac F."/>
            <person name="Mello A."/>
            <person name="Molinier V."/>
            <person name="Miyauchi S."/>
            <person name="Poulain J."/>
            <person name="Riccioni C."/>
            <person name="Rubini A."/>
            <person name="Sitrit Y."/>
            <person name="Splivallo R."/>
            <person name="Traeger S."/>
            <person name="Wang M."/>
            <person name="Zifcakova L."/>
            <person name="Wipf D."/>
            <person name="Zambonelli A."/>
            <person name="Paolocci F."/>
            <person name="Nowrousian M."/>
            <person name="Ottonello S."/>
            <person name="Baldrian P."/>
            <person name="Spatafora J.W."/>
            <person name="Henrissat B."/>
            <person name="Nagy L.G."/>
            <person name="Aury J.M."/>
            <person name="Wincker P."/>
            <person name="Grigoriev I.V."/>
            <person name="Bonfante P."/>
            <person name="Martin F.M."/>
        </authorList>
    </citation>
    <scope>NUCLEOTIDE SEQUENCE [LARGE SCALE GENOMIC DNA]</scope>
    <source>
        <strain evidence="4 5">RN42</strain>
    </source>
</reference>
<evidence type="ECO:0000259" key="3">
    <source>
        <dbReference type="Pfam" id="PF14661"/>
    </source>
</evidence>
<dbReference type="OrthoDB" id="5575722at2759"/>
<evidence type="ECO:0000313" key="4">
    <source>
        <dbReference type="EMBL" id="RPA87416.1"/>
    </source>
</evidence>